<proteinExistence type="inferred from homology"/>
<reference evidence="7 8" key="1">
    <citation type="submission" date="2018-03" db="EMBL/GenBank/DDBJ databases">
        <authorList>
            <person name="Keele B.F."/>
        </authorList>
    </citation>
    <scope>NUCLEOTIDE SEQUENCE [LARGE SCALE GENOMIC DNA]</scope>
    <source>
        <strain evidence="7 8">CECT 8599</strain>
    </source>
</reference>
<dbReference type="SUPFAM" id="SSF51735">
    <property type="entry name" value="NAD(P)-binding Rossmann-fold domains"/>
    <property type="match status" value="1"/>
</dbReference>
<dbReference type="PANTHER" id="PTHR10996:SF178">
    <property type="entry name" value="2-HYDROXYACID DEHYDROGENASE YGL185C-RELATED"/>
    <property type="match status" value="1"/>
</dbReference>
<dbReference type="InterPro" id="IPR050223">
    <property type="entry name" value="D-isomer_2-hydroxyacid_DH"/>
</dbReference>
<evidence type="ECO:0000256" key="1">
    <source>
        <dbReference type="ARBA" id="ARBA00005854"/>
    </source>
</evidence>
<feature type="domain" description="D-isomer specific 2-hydroxyacid dehydrogenase catalytic" evidence="5">
    <location>
        <begin position="5"/>
        <end position="319"/>
    </location>
</feature>
<dbReference type="PANTHER" id="PTHR10996">
    <property type="entry name" value="2-HYDROXYACID DEHYDROGENASE-RELATED"/>
    <property type="match status" value="1"/>
</dbReference>
<dbReference type="GO" id="GO:0005829">
    <property type="term" value="C:cytosol"/>
    <property type="evidence" value="ECO:0007669"/>
    <property type="project" value="TreeGrafter"/>
</dbReference>
<evidence type="ECO:0000313" key="7">
    <source>
        <dbReference type="EMBL" id="SPH20159.1"/>
    </source>
</evidence>
<keyword evidence="2 4" id="KW-0560">Oxidoreductase</keyword>
<dbReference type="AlphaFoldDB" id="A0A2R8BAR7"/>
<evidence type="ECO:0000259" key="6">
    <source>
        <dbReference type="Pfam" id="PF02826"/>
    </source>
</evidence>
<keyword evidence="3" id="KW-0520">NAD</keyword>
<keyword evidence="8" id="KW-1185">Reference proteome</keyword>
<dbReference type="InterPro" id="IPR006139">
    <property type="entry name" value="D-isomer_2_OHA_DH_cat_dom"/>
</dbReference>
<organism evidence="7 8">
    <name type="scientific">Ascidiaceihabitans donghaensis</name>
    <dbReference type="NCBI Taxonomy" id="1510460"/>
    <lineage>
        <taxon>Bacteria</taxon>
        <taxon>Pseudomonadati</taxon>
        <taxon>Pseudomonadota</taxon>
        <taxon>Alphaproteobacteria</taxon>
        <taxon>Rhodobacterales</taxon>
        <taxon>Paracoccaceae</taxon>
        <taxon>Ascidiaceihabitans</taxon>
    </lineage>
</organism>
<dbReference type="GO" id="GO:0030267">
    <property type="term" value="F:glyoxylate reductase (NADPH) activity"/>
    <property type="evidence" value="ECO:0007669"/>
    <property type="project" value="TreeGrafter"/>
</dbReference>
<dbReference type="Proteomes" id="UP000244880">
    <property type="component" value="Unassembled WGS sequence"/>
</dbReference>
<evidence type="ECO:0000256" key="2">
    <source>
        <dbReference type="ARBA" id="ARBA00023002"/>
    </source>
</evidence>
<comment type="similarity">
    <text evidence="1 4">Belongs to the D-isomer specific 2-hydroxyacid dehydrogenase family.</text>
</comment>
<dbReference type="Gene3D" id="3.40.50.720">
    <property type="entry name" value="NAD(P)-binding Rossmann-like Domain"/>
    <property type="match status" value="2"/>
</dbReference>
<dbReference type="FunFam" id="3.40.50.720:FF:000203">
    <property type="entry name" value="D-3-phosphoglycerate dehydrogenase (SerA)"/>
    <property type="match status" value="1"/>
</dbReference>
<evidence type="ECO:0000313" key="8">
    <source>
        <dbReference type="Proteomes" id="UP000244880"/>
    </source>
</evidence>
<evidence type="ECO:0000256" key="3">
    <source>
        <dbReference type="ARBA" id="ARBA00023027"/>
    </source>
</evidence>
<accession>A0A2R8BAR7</accession>
<dbReference type="EC" id="1.1.1.29" evidence="7"/>
<dbReference type="InterPro" id="IPR036291">
    <property type="entry name" value="NAD(P)-bd_dom_sf"/>
</dbReference>
<evidence type="ECO:0000256" key="4">
    <source>
        <dbReference type="RuleBase" id="RU003719"/>
    </source>
</evidence>
<feature type="domain" description="D-isomer specific 2-hydroxyacid dehydrogenase NAD-binding" evidence="6">
    <location>
        <begin position="111"/>
        <end position="287"/>
    </location>
</feature>
<protein>
    <submittedName>
        <fullName evidence="7">Glycerate dehydrogenase</fullName>
        <ecNumber evidence="7">1.1.1.29</ecNumber>
    </submittedName>
</protein>
<gene>
    <name evidence="7" type="ORF">ASD8599_00897</name>
</gene>
<dbReference type="CDD" id="cd05301">
    <property type="entry name" value="GDH"/>
    <property type="match status" value="1"/>
</dbReference>
<dbReference type="GO" id="GO:0051287">
    <property type="term" value="F:NAD binding"/>
    <property type="evidence" value="ECO:0007669"/>
    <property type="project" value="InterPro"/>
</dbReference>
<dbReference type="GO" id="GO:0008465">
    <property type="term" value="F:hydroxypyruvate reductase (NADH) activity"/>
    <property type="evidence" value="ECO:0007669"/>
    <property type="project" value="UniProtKB-EC"/>
</dbReference>
<name>A0A2R8BAR7_9RHOB</name>
<dbReference type="EMBL" id="OMOR01000001">
    <property type="protein sequence ID" value="SPH20159.1"/>
    <property type="molecule type" value="Genomic_DNA"/>
</dbReference>
<dbReference type="SUPFAM" id="SSF52283">
    <property type="entry name" value="Formate/glycerate dehydrogenase catalytic domain-like"/>
    <property type="match status" value="1"/>
</dbReference>
<dbReference type="Pfam" id="PF02826">
    <property type="entry name" value="2-Hacid_dh_C"/>
    <property type="match status" value="1"/>
</dbReference>
<dbReference type="Pfam" id="PF00389">
    <property type="entry name" value="2-Hacid_dh"/>
    <property type="match status" value="1"/>
</dbReference>
<evidence type="ECO:0000259" key="5">
    <source>
        <dbReference type="Pfam" id="PF00389"/>
    </source>
</evidence>
<dbReference type="InterPro" id="IPR006140">
    <property type="entry name" value="D-isomer_DH_NAD-bd"/>
</dbReference>
<sequence length="319" mass="33625">MLKKILIARPLPEAVLAPAYAAFEVDVRPHTHPLSGDEMRNALRDYDGVMPTLGDVFSAEVFADVPNPRCSILANFGVGFNHIDTDAAHGAGVVVSNTPGAVTDATADTAMTLILMSARRAGEGERLVRSGAWAGWHPTQMLGLHVTGKTVGIVGMGRIGQAIARRCHLGFEMQVAYFSRSPKDLDFKATPYDSLTALAAEVDVLVVAVPGGAATHHLIGADVFAAMKPTAHLVNIARGDVVEEAALIAALQEDDIAGAGLDVYEFEPQVPQALRDLENVVLLPHLGTAALEVRVDMGLMALDNLVAHLNGGQTPPNAV</sequence>